<organism evidence="1 2">
    <name type="scientific">Falsiruegeria litorea</name>
    <dbReference type="NCBI Taxonomy" id="1280831"/>
    <lineage>
        <taxon>Bacteria</taxon>
        <taxon>Pseudomonadati</taxon>
        <taxon>Pseudomonadota</taxon>
        <taxon>Alphaproteobacteria</taxon>
        <taxon>Rhodobacterales</taxon>
        <taxon>Roseobacteraceae</taxon>
        <taxon>Falsiruegeria</taxon>
    </lineage>
</organism>
<dbReference type="RefSeq" id="WP_215193487.1">
    <property type="nucleotide sequence ID" value="NZ_JAHHDY010000001.1"/>
</dbReference>
<dbReference type="EMBL" id="JAHHDY010000001">
    <property type="protein sequence ID" value="MBT3139505.1"/>
    <property type="molecule type" value="Genomic_DNA"/>
</dbReference>
<protein>
    <recommendedName>
        <fullName evidence="3">DNA-binding protein</fullName>
    </recommendedName>
</protein>
<dbReference type="Proteomes" id="UP000763802">
    <property type="component" value="Unassembled WGS sequence"/>
</dbReference>
<gene>
    <name evidence="1" type="ORF">KL867_00420</name>
</gene>
<evidence type="ECO:0000313" key="2">
    <source>
        <dbReference type="Proteomes" id="UP000763802"/>
    </source>
</evidence>
<sequence>MFQETKPAFTEAANVRQLGHWLGMSRNRVKDFADALGVLPAGKKYPEFRLITGVLGVDVAEADIEPMTHKLMTLAEAAVILGYSAQDLKTKIEEGAITVPPMYVFGKRSRRFLPHQFLAFSRNPRGHYDRYDFLPGFLMSGDELAQEAEQRPDALKEKFKADNLVEPAHVILEGGKKIYIRAHAKTIFKKSKSLEKPDSDIEPPVFSGGVLGQIARSAASGSQA</sequence>
<keyword evidence="2" id="KW-1185">Reference proteome</keyword>
<accession>A0ABS5WK57</accession>
<proteinExistence type="predicted"/>
<evidence type="ECO:0000313" key="1">
    <source>
        <dbReference type="EMBL" id="MBT3139505.1"/>
    </source>
</evidence>
<name>A0ABS5WK57_9RHOB</name>
<comment type="caution">
    <text evidence="1">The sequence shown here is derived from an EMBL/GenBank/DDBJ whole genome shotgun (WGS) entry which is preliminary data.</text>
</comment>
<reference evidence="1 2" key="1">
    <citation type="submission" date="2021-05" db="EMBL/GenBank/DDBJ databases">
        <title>Draft genomes of marine bacteria isolated from model chitin particles.</title>
        <authorList>
            <person name="Datta M.S."/>
            <person name="Schwartzman J.A."/>
            <person name="Cordero O."/>
        </authorList>
    </citation>
    <scope>NUCLEOTIDE SEQUENCE [LARGE SCALE GENOMIC DNA]</scope>
    <source>
        <strain evidence="1 2">4E07</strain>
    </source>
</reference>
<evidence type="ECO:0008006" key="3">
    <source>
        <dbReference type="Google" id="ProtNLM"/>
    </source>
</evidence>